<protein>
    <recommendedName>
        <fullName evidence="2">X-Tfes XVIPCD domain-containing protein</fullName>
    </recommendedName>
</protein>
<dbReference type="RefSeq" id="WP_342074453.1">
    <property type="nucleotide sequence ID" value="NZ_JAQJCQ010000017.1"/>
</dbReference>
<dbReference type="EMBL" id="JAQJCQ010000017">
    <property type="protein sequence ID" value="MEL4893256.1"/>
    <property type="molecule type" value="Genomic_DNA"/>
</dbReference>
<accession>A0ABU9LGN8</accession>
<name>A0ABU9LGN8_9XANT</name>
<dbReference type="Proteomes" id="UP001486626">
    <property type="component" value="Unassembled WGS sequence"/>
</dbReference>
<comment type="caution">
    <text evidence="3">The sequence shown here is derived from an EMBL/GenBank/DDBJ whole genome shotgun (WGS) entry which is preliminary data.</text>
</comment>
<feature type="region of interest" description="Disordered" evidence="1">
    <location>
        <begin position="177"/>
        <end position="201"/>
    </location>
</feature>
<dbReference type="InterPro" id="IPR046519">
    <property type="entry name" value="X-Tfes_XVIPCD"/>
</dbReference>
<evidence type="ECO:0000313" key="3">
    <source>
        <dbReference type="EMBL" id="MEL4893256.1"/>
    </source>
</evidence>
<keyword evidence="4" id="KW-1185">Reference proteome</keyword>
<feature type="compositionally biased region" description="Polar residues" evidence="1">
    <location>
        <begin position="312"/>
        <end position="321"/>
    </location>
</feature>
<evidence type="ECO:0000259" key="2">
    <source>
        <dbReference type="Pfam" id="PF20410"/>
    </source>
</evidence>
<proteinExistence type="predicted"/>
<feature type="region of interest" description="Disordered" evidence="1">
    <location>
        <begin position="276"/>
        <end position="330"/>
    </location>
</feature>
<feature type="compositionally biased region" description="Low complexity" evidence="1">
    <location>
        <begin position="298"/>
        <end position="311"/>
    </location>
</feature>
<evidence type="ECO:0000256" key="1">
    <source>
        <dbReference type="SAM" id="MobiDB-lite"/>
    </source>
</evidence>
<dbReference type="Pfam" id="PF20410">
    <property type="entry name" value="X-Tfes_XVIPCD"/>
    <property type="match status" value="1"/>
</dbReference>
<reference evidence="3 4" key="1">
    <citation type="journal article" date="2024" name="FEMS Microbiol. Lett.">
        <title>Xanthomonas protegens sp. nov., a novel rice seed-associated bacterium, provides in vivo protection against X. oryzae pv. oryzae, the bacterial leaf blight pathogen.</title>
        <authorList>
            <person name="Rana R."/>
            <person name="Sharma A."/>
            <person name="Madhavan V.N."/>
            <person name="Korpole S."/>
            <person name="Sonti R.V."/>
            <person name="Patel H.K."/>
            <person name="Patil P.B."/>
        </authorList>
    </citation>
    <scope>NUCLEOTIDE SEQUENCE [LARGE SCALE GENOMIC DNA]</scope>
    <source>
        <strain evidence="3 4">PPL118</strain>
    </source>
</reference>
<feature type="compositionally biased region" description="Basic and acidic residues" evidence="1">
    <location>
        <begin position="177"/>
        <end position="187"/>
    </location>
</feature>
<organism evidence="3 4">
    <name type="scientific">Xanthomonas protegens</name>
    <dbReference type="NCBI Taxonomy" id="3380705"/>
    <lineage>
        <taxon>Bacteria</taxon>
        <taxon>Pseudomonadati</taxon>
        <taxon>Pseudomonadota</taxon>
        <taxon>Gammaproteobacteria</taxon>
        <taxon>Lysobacterales</taxon>
        <taxon>Lysobacteraceae</taxon>
        <taxon>Xanthomonas</taxon>
    </lineage>
</organism>
<sequence>MPNYSIEARSLGVVGIAGHDFWVLRDEHGKAVAELHGLATDRQTGQAIPIGTDETRHSLRAWHYPHDPAYARSIGEKVDSTTYIRDDQPARTVATGEKHEIMERWNTAVRAVPELNAQDRDYPNYGFKVFGETVNSNSAYRTFGELMDVPVQDFPGRLEPGIDNRMLSPERTEELRYHAPDEQDRQRAPAPAADPTRADHPDHTLLQQIRDKVQGLNGPGQLNPADNDRISASLYALAKQHHFSSVDQVALSQQTATAAAGENIFIVQGAANDPAKQRAHMSTAEAAQTPVEQSYAIAQAQQPEPQAPTQQVESPTQTQDAQPRPLVHAF</sequence>
<evidence type="ECO:0000313" key="4">
    <source>
        <dbReference type="Proteomes" id="UP001486626"/>
    </source>
</evidence>
<gene>
    <name evidence="3" type="ORF">PIQ37_17675</name>
</gene>
<feature type="domain" description="X-Tfes XVIPCD" evidence="2">
    <location>
        <begin position="198"/>
        <end position="299"/>
    </location>
</feature>